<dbReference type="Proteomes" id="UP000214688">
    <property type="component" value="Chromosome"/>
</dbReference>
<dbReference type="SUPFAM" id="SSF140959">
    <property type="entry name" value="Indolic compounds 2,3-dioxygenase-like"/>
    <property type="match status" value="1"/>
</dbReference>
<dbReference type="EMBL" id="CP022657">
    <property type="protein sequence ID" value="ASS75354.1"/>
    <property type="molecule type" value="Genomic_DNA"/>
</dbReference>
<proteinExistence type="predicted"/>
<organism evidence="1 2">
    <name type="scientific">Tumebacillus algifaecis</name>
    <dbReference type="NCBI Taxonomy" id="1214604"/>
    <lineage>
        <taxon>Bacteria</taxon>
        <taxon>Bacillati</taxon>
        <taxon>Bacillota</taxon>
        <taxon>Bacilli</taxon>
        <taxon>Bacillales</taxon>
        <taxon>Alicyclobacillaceae</taxon>
        <taxon>Tumebacillus</taxon>
    </lineage>
</organism>
<sequence length="229" mass="26642">MQNRETDYEKYIRTTELLQLQKVEGELCCDDELTFQTVHQISELHFKLILQHLRLAKSALIVGEKRTASRQLHRANIHLLHLPTVFKILEQMEPTHYHTIRLALGSGSGQDSPGFNQILQEGPQLWEPFDQLLTTHFISLLEIHQQPDKHRDFFDLIQELINFDQNFQNFRYQHFMLVRRMIGIQTTSLKGVPANQLQRGVRQEFFPELWQAICDQTAAAGSSYSASTS</sequence>
<reference evidence="1 2" key="1">
    <citation type="journal article" date="2015" name="Int. J. Syst. Evol. Microbiol.">
        <title>Tumebacillus algifaecis sp. nov., isolated from decomposing algal scum.</title>
        <authorList>
            <person name="Wu Y.F."/>
            <person name="Zhang B."/>
            <person name="Xing P."/>
            <person name="Wu Q.L."/>
            <person name="Liu S.J."/>
        </authorList>
    </citation>
    <scope>NUCLEOTIDE SEQUENCE [LARGE SCALE GENOMIC DNA]</scope>
    <source>
        <strain evidence="1 2">THMBR28</strain>
    </source>
</reference>
<keyword evidence="2" id="KW-1185">Reference proteome</keyword>
<dbReference type="InterPro" id="IPR037217">
    <property type="entry name" value="Trp/Indoleamine_2_3_dOase-like"/>
</dbReference>
<dbReference type="GO" id="GO:0019441">
    <property type="term" value="P:L-tryptophan catabolic process to kynurenine"/>
    <property type="evidence" value="ECO:0007669"/>
    <property type="project" value="InterPro"/>
</dbReference>
<accession>A0A223D1V3</accession>
<dbReference type="GO" id="GO:0004833">
    <property type="term" value="F:L-tryptophan 2,3-dioxygenase activity"/>
    <property type="evidence" value="ECO:0007669"/>
    <property type="project" value="InterPro"/>
</dbReference>
<evidence type="ECO:0000313" key="1">
    <source>
        <dbReference type="EMBL" id="ASS75354.1"/>
    </source>
</evidence>
<dbReference type="KEGG" id="tab:CIG75_10360"/>
<dbReference type="GO" id="GO:0046872">
    <property type="term" value="F:metal ion binding"/>
    <property type="evidence" value="ECO:0007669"/>
    <property type="project" value="InterPro"/>
</dbReference>
<dbReference type="InterPro" id="IPR004981">
    <property type="entry name" value="Trp_2_3_dOase"/>
</dbReference>
<keyword evidence="1" id="KW-0223">Dioxygenase</keyword>
<dbReference type="RefSeq" id="WP_094236602.1">
    <property type="nucleotide sequence ID" value="NZ_CP022657.1"/>
</dbReference>
<dbReference type="Pfam" id="PF03301">
    <property type="entry name" value="Trp_dioxygenase"/>
    <property type="match status" value="1"/>
</dbReference>
<dbReference type="OrthoDB" id="9776847at2"/>
<dbReference type="PANTHER" id="PTHR10138">
    <property type="entry name" value="TRYPTOPHAN 2,3-DIOXYGENASE"/>
    <property type="match status" value="1"/>
</dbReference>
<dbReference type="Gene3D" id="1.20.58.480">
    <property type="match status" value="2"/>
</dbReference>
<dbReference type="AlphaFoldDB" id="A0A223D1V3"/>
<keyword evidence="1" id="KW-0560">Oxidoreductase</keyword>
<dbReference type="GO" id="GO:0020037">
    <property type="term" value="F:heme binding"/>
    <property type="evidence" value="ECO:0007669"/>
    <property type="project" value="InterPro"/>
</dbReference>
<dbReference type="GO" id="GO:0019442">
    <property type="term" value="P:L-tryptophan catabolic process to acetyl-CoA"/>
    <property type="evidence" value="ECO:0007669"/>
    <property type="project" value="TreeGrafter"/>
</dbReference>
<protein>
    <submittedName>
        <fullName evidence="1">Tryptophan 2,3-dioxygenase</fullName>
    </submittedName>
</protein>
<gene>
    <name evidence="1" type="ORF">CIG75_10360</name>
</gene>
<dbReference type="PANTHER" id="PTHR10138:SF0">
    <property type="entry name" value="TRYPTOPHAN 2,3-DIOXYGENASE"/>
    <property type="match status" value="1"/>
</dbReference>
<name>A0A223D1V3_9BACL</name>
<evidence type="ECO:0000313" key="2">
    <source>
        <dbReference type="Proteomes" id="UP000214688"/>
    </source>
</evidence>